<dbReference type="FunFam" id="1.10.20.10:FF:000085">
    <property type="entry name" value="Histone H3.2"/>
    <property type="match status" value="1"/>
</dbReference>
<evidence type="ECO:0000256" key="2">
    <source>
        <dbReference type="ARBA" id="ARBA00004286"/>
    </source>
</evidence>
<dbReference type="CDD" id="cd22911">
    <property type="entry name" value="HFD_H3"/>
    <property type="match status" value="1"/>
</dbReference>
<keyword evidence="4" id="KW-0158">Chromosome</keyword>
<dbReference type="InterPro" id="IPR000164">
    <property type="entry name" value="Histone_H3/CENP-A"/>
</dbReference>
<reference evidence="10" key="1">
    <citation type="submission" date="2021-01" db="EMBL/GenBank/DDBJ databases">
        <authorList>
            <person name="Corre E."/>
            <person name="Pelletier E."/>
            <person name="Niang G."/>
            <person name="Scheremetjew M."/>
            <person name="Finn R."/>
            <person name="Kale V."/>
            <person name="Holt S."/>
            <person name="Cochrane G."/>
            <person name="Meng A."/>
            <person name="Brown T."/>
            <person name="Cohen L."/>
        </authorList>
    </citation>
    <scope>NUCLEOTIDE SEQUENCE</scope>
    <source>
        <strain evidence="10">CCMP3105</strain>
    </source>
</reference>
<dbReference type="InterPro" id="IPR007125">
    <property type="entry name" value="H2A/H2B/H3"/>
</dbReference>
<dbReference type="GO" id="GO:0000786">
    <property type="term" value="C:nucleosome"/>
    <property type="evidence" value="ECO:0007669"/>
    <property type="project" value="UniProtKB-KW"/>
</dbReference>
<dbReference type="EMBL" id="HBNR01027738">
    <property type="protein sequence ID" value="CAE4580518.1"/>
    <property type="molecule type" value="Transcribed_RNA"/>
</dbReference>
<dbReference type="AlphaFoldDB" id="A0A7S4QG07"/>
<comment type="similarity">
    <text evidence="3">Belongs to the histone H3 family.</text>
</comment>
<sequence>MARSKAQAQTSQSREHRRLAARLDKTKASPGWTQKRSDDGLRWRPGFKAWQEIKHYQKTTELLIQKIQFQRVVRELCQRIQEDRRGTDEGEEAREIVPVRFESQALLALQEAAEAYLVGLFEDANLCAVHAKRVTVMPKDIQLSRRIRSSD</sequence>
<keyword evidence="7" id="KW-0544">Nucleosome core</keyword>
<dbReference type="GO" id="GO:0005634">
    <property type="term" value="C:nucleus"/>
    <property type="evidence" value="ECO:0007669"/>
    <property type="project" value="UniProtKB-SubCell"/>
</dbReference>
<dbReference type="GO" id="GO:0003677">
    <property type="term" value="F:DNA binding"/>
    <property type="evidence" value="ECO:0007669"/>
    <property type="project" value="UniProtKB-KW"/>
</dbReference>
<evidence type="ECO:0000256" key="5">
    <source>
        <dbReference type="ARBA" id="ARBA00023125"/>
    </source>
</evidence>
<dbReference type="PRINTS" id="PR00622">
    <property type="entry name" value="HISTONEH3"/>
</dbReference>
<evidence type="ECO:0000259" key="9">
    <source>
        <dbReference type="Pfam" id="PF00125"/>
    </source>
</evidence>
<dbReference type="GO" id="GO:0030527">
    <property type="term" value="F:structural constituent of chromatin"/>
    <property type="evidence" value="ECO:0007669"/>
    <property type="project" value="InterPro"/>
</dbReference>
<accession>A0A7S4QG07</accession>
<dbReference type="SMART" id="SM00428">
    <property type="entry name" value="H3"/>
    <property type="match status" value="1"/>
</dbReference>
<keyword evidence="5" id="KW-0238">DNA-binding</keyword>
<dbReference type="GO" id="GO:0046982">
    <property type="term" value="F:protein heterodimerization activity"/>
    <property type="evidence" value="ECO:0007669"/>
    <property type="project" value="InterPro"/>
</dbReference>
<dbReference type="Gene3D" id="1.10.20.10">
    <property type="entry name" value="Histone, subunit A"/>
    <property type="match status" value="1"/>
</dbReference>
<comment type="subcellular location">
    <subcellularLocation>
        <location evidence="2">Chromosome</location>
    </subcellularLocation>
    <subcellularLocation>
        <location evidence="1">Nucleus</location>
    </subcellularLocation>
</comment>
<evidence type="ECO:0000256" key="7">
    <source>
        <dbReference type="ARBA" id="ARBA00023269"/>
    </source>
</evidence>
<feature type="domain" description="Core Histone H2A/H2B/H3" evidence="9">
    <location>
        <begin position="46"/>
        <end position="147"/>
    </location>
</feature>
<evidence type="ECO:0000256" key="6">
    <source>
        <dbReference type="ARBA" id="ARBA00023242"/>
    </source>
</evidence>
<evidence type="ECO:0000256" key="8">
    <source>
        <dbReference type="SAM" id="MobiDB-lite"/>
    </source>
</evidence>
<name>A0A7S4QG07_9DINO</name>
<dbReference type="PANTHER" id="PTHR11426">
    <property type="entry name" value="HISTONE H3"/>
    <property type="match status" value="1"/>
</dbReference>
<evidence type="ECO:0000256" key="4">
    <source>
        <dbReference type="ARBA" id="ARBA00022454"/>
    </source>
</evidence>
<proteinExistence type="inferred from homology"/>
<feature type="region of interest" description="Disordered" evidence="8">
    <location>
        <begin position="1"/>
        <end position="38"/>
    </location>
</feature>
<gene>
    <name evidence="10" type="ORF">AMON00008_LOCUS18823</name>
</gene>
<dbReference type="InterPro" id="IPR009072">
    <property type="entry name" value="Histone-fold"/>
</dbReference>
<protein>
    <recommendedName>
        <fullName evidence="9">Core Histone H2A/H2B/H3 domain-containing protein</fullName>
    </recommendedName>
</protein>
<dbReference type="Pfam" id="PF00125">
    <property type="entry name" value="Histone"/>
    <property type="match status" value="1"/>
</dbReference>
<evidence type="ECO:0000256" key="3">
    <source>
        <dbReference type="ARBA" id="ARBA00010343"/>
    </source>
</evidence>
<feature type="compositionally biased region" description="Polar residues" evidence="8">
    <location>
        <begin position="1"/>
        <end position="12"/>
    </location>
</feature>
<evidence type="ECO:0000256" key="1">
    <source>
        <dbReference type="ARBA" id="ARBA00004123"/>
    </source>
</evidence>
<keyword evidence="6" id="KW-0539">Nucleus</keyword>
<evidence type="ECO:0000313" key="10">
    <source>
        <dbReference type="EMBL" id="CAE4580518.1"/>
    </source>
</evidence>
<dbReference type="SUPFAM" id="SSF47113">
    <property type="entry name" value="Histone-fold"/>
    <property type="match status" value="1"/>
</dbReference>
<organism evidence="10">
    <name type="scientific">Alexandrium monilatum</name>
    <dbReference type="NCBI Taxonomy" id="311494"/>
    <lineage>
        <taxon>Eukaryota</taxon>
        <taxon>Sar</taxon>
        <taxon>Alveolata</taxon>
        <taxon>Dinophyceae</taxon>
        <taxon>Gonyaulacales</taxon>
        <taxon>Pyrocystaceae</taxon>
        <taxon>Alexandrium</taxon>
    </lineage>
</organism>